<comment type="similarity">
    <text evidence="1">Belongs to the indoleamine 2,3-dioxygenase family.</text>
</comment>
<dbReference type="GO" id="GO:0033754">
    <property type="term" value="F:indoleamine 2,3-dioxygenase activity"/>
    <property type="evidence" value="ECO:0007669"/>
    <property type="project" value="TreeGrafter"/>
</dbReference>
<sequence>MLPSPRTRIPSPTFLSDGSHLLSPRPVAFNEPPVYQTGLHSQPQLHTPHTATLAEADYDVDIDSGFLPPQAPLCRLEGAPWNIWEDAWDLTSGFRPGIGERGDDRIRCWRQYIRDGMPVISVKPLQEHGVIELRRAHAVLTFLAHTYVHSQARSIALQPDYQPMVPRALAIPLCEVSQILNIPPILTYADTVLYNWKLKNPKLGFTLDNVEIPSTFTRTASEAHFFKTSLLIEAIGPICLGLMRSSLDEAFMGDELSIRRISDHLSGLVVAIQRMTSVLTDVRTACDPITFYWEIRPWLNGGRWVMEGVPAEPGPWQVNDFGGPSAGQSTLIHSIDVFLGVDHAPRSGEVSNEDQFMNRMSIYMPHHHRLFLRTLATNSQQIRSLVLSAGPKSVIAERYNNAISALKDLRNAHGRIALLYIVSQSRVEPPAGSAFLREWEEKMVAEWNKQQLALTQPHSNGVHTGTGGTDLAKFLKRCRERTTEALI</sequence>
<accession>A0A9P6NFI4</accession>
<reference evidence="5" key="1">
    <citation type="submission" date="2013-11" db="EMBL/GenBank/DDBJ databases">
        <title>Genome sequence of the fusiform rust pathogen reveals effectors for host alternation and coevolution with pine.</title>
        <authorList>
            <consortium name="DOE Joint Genome Institute"/>
            <person name="Smith K."/>
            <person name="Pendleton A."/>
            <person name="Kubisiak T."/>
            <person name="Anderson C."/>
            <person name="Salamov A."/>
            <person name="Aerts A."/>
            <person name="Riley R."/>
            <person name="Clum A."/>
            <person name="Lindquist E."/>
            <person name="Ence D."/>
            <person name="Campbell M."/>
            <person name="Kronenberg Z."/>
            <person name="Feau N."/>
            <person name="Dhillon B."/>
            <person name="Hamelin R."/>
            <person name="Burleigh J."/>
            <person name="Smith J."/>
            <person name="Yandell M."/>
            <person name="Nelson C."/>
            <person name="Grigoriev I."/>
            <person name="Davis J."/>
        </authorList>
    </citation>
    <scope>NUCLEOTIDE SEQUENCE</scope>
    <source>
        <strain evidence="5">G11</strain>
    </source>
</reference>
<protein>
    <recommendedName>
        <fullName evidence="7">Indoleamine 2,3-dioxygenase</fullName>
    </recommendedName>
</protein>
<evidence type="ECO:0000256" key="2">
    <source>
        <dbReference type="ARBA" id="ARBA00022723"/>
    </source>
</evidence>
<evidence type="ECO:0000313" key="6">
    <source>
        <dbReference type="Proteomes" id="UP000886653"/>
    </source>
</evidence>
<evidence type="ECO:0000256" key="3">
    <source>
        <dbReference type="ARBA" id="ARBA00023004"/>
    </source>
</evidence>
<name>A0A9P6NFI4_9BASI</name>
<dbReference type="OrthoDB" id="540174at2759"/>
<dbReference type="GO" id="GO:0046872">
    <property type="term" value="F:metal ion binding"/>
    <property type="evidence" value="ECO:0007669"/>
    <property type="project" value="UniProtKB-KW"/>
</dbReference>
<dbReference type="InterPro" id="IPR037217">
    <property type="entry name" value="Trp/Indoleamine_2_3_dOase-like"/>
</dbReference>
<dbReference type="PANTHER" id="PTHR28657">
    <property type="entry name" value="INDOLEAMINE 2,3-DIOXYGENASE"/>
    <property type="match status" value="1"/>
</dbReference>
<dbReference type="GO" id="GO:0005737">
    <property type="term" value="C:cytoplasm"/>
    <property type="evidence" value="ECO:0007669"/>
    <property type="project" value="TreeGrafter"/>
</dbReference>
<dbReference type="Pfam" id="PF01231">
    <property type="entry name" value="IDO"/>
    <property type="match status" value="1"/>
</dbReference>
<dbReference type="Gene3D" id="1.20.58.480">
    <property type="match status" value="1"/>
</dbReference>
<keyword evidence="3 4" id="KW-0408">Iron</keyword>
<evidence type="ECO:0000313" key="5">
    <source>
        <dbReference type="EMBL" id="KAG0145109.1"/>
    </source>
</evidence>
<dbReference type="AlphaFoldDB" id="A0A9P6NFI4"/>
<evidence type="ECO:0000256" key="1">
    <source>
        <dbReference type="ARBA" id="ARBA00007119"/>
    </source>
</evidence>
<keyword evidence="4" id="KW-0349">Heme</keyword>
<gene>
    <name evidence="5" type="ORF">CROQUDRAFT_671939</name>
</gene>
<organism evidence="5 6">
    <name type="scientific">Cronartium quercuum f. sp. fusiforme G11</name>
    <dbReference type="NCBI Taxonomy" id="708437"/>
    <lineage>
        <taxon>Eukaryota</taxon>
        <taxon>Fungi</taxon>
        <taxon>Dikarya</taxon>
        <taxon>Basidiomycota</taxon>
        <taxon>Pucciniomycotina</taxon>
        <taxon>Pucciniomycetes</taxon>
        <taxon>Pucciniales</taxon>
        <taxon>Coleosporiaceae</taxon>
        <taxon>Cronartium</taxon>
    </lineage>
</organism>
<evidence type="ECO:0008006" key="7">
    <source>
        <dbReference type="Google" id="ProtNLM"/>
    </source>
</evidence>
<dbReference type="EMBL" id="MU167282">
    <property type="protein sequence ID" value="KAG0145109.1"/>
    <property type="molecule type" value="Genomic_DNA"/>
</dbReference>
<dbReference type="InterPro" id="IPR000898">
    <property type="entry name" value="Indolamine_dOase"/>
</dbReference>
<dbReference type="SUPFAM" id="SSF140959">
    <property type="entry name" value="Indolic compounds 2,3-dioxygenase-like"/>
    <property type="match status" value="1"/>
</dbReference>
<keyword evidence="6" id="KW-1185">Reference proteome</keyword>
<feature type="binding site" description="proximal binding residue" evidence="4">
    <location>
        <position position="413"/>
    </location>
    <ligand>
        <name>heme b</name>
        <dbReference type="ChEBI" id="CHEBI:60344"/>
    </ligand>
    <ligandPart>
        <name>Fe</name>
        <dbReference type="ChEBI" id="CHEBI:18248"/>
    </ligandPart>
</feature>
<dbReference type="FunFam" id="1.20.58.480:FF:000006">
    <property type="entry name" value="Related to BNA2-tryptophan 2,3-dioxygenase"/>
    <property type="match status" value="1"/>
</dbReference>
<dbReference type="GO" id="GO:0020037">
    <property type="term" value="F:heme binding"/>
    <property type="evidence" value="ECO:0007669"/>
    <property type="project" value="InterPro"/>
</dbReference>
<comment type="caution">
    <text evidence="5">The sequence shown here is derived from an EMBL/GenBank/DDBJ whole genome shotgun (WGS) entry which is preliminary data.</text>
</comment>
<evidence type="ECO:0000256" key="4">
    <source>
        <dbReference type="PIRSR" id="PIRSR600898-1"/>
    </source>
</evidence>
<dbReference type="GO" id="GO:0034354">
    <property type="term" value="P:'de novo' NAD+ biosynthetic process from L-tryptophan"/>
    <property type="evidence" value="ECO:0007669"/>
    <property type="project" value="TreeGrafter"/>
</dbReference>
<proteinExistence type="inferred from homology"/>
<dbReference type="PANTHER" id="PTHR28657:SF5">
    <property type="entry name" value="INDOLEAMINE 2,3-DIOXYGENASE"/>
    <property type="match status" value="1"/>
</dbReference>
<dbReference type="GO" id="GO:0019441">
    <property type="term" value="P:L-tryptophan catabolic process to kynurenine"/>
    <property type="evidence" value="ECO:0007669"/>
    <property type="project" value="InterPro"/>
</dbReference>
<dbReference type="Proteomes" id="UP000886653">
    <property type="component" value="Unassembled WGS sequence"/>
</dbReference>
<keyword evidence="2 4" id="KW-0479">Metal-binding</keyword>